<proteinExistence type="predicted"/>
<evidence type="ECO:0000256" key="6">
    <source>
        <dbReference type="SAM" id="Coils"/>
    </source>
</evidence>
<dbReference type="InterPro" id="IPR004358">
    <property type="entry name" value="Sig_transdc_His_kin-like_C"/>
</dbReference>
<dbReference type="CDD" id="cd00130">
    <property type="entry name" value="PAS"/>
    <property type="match status" value="2"/>
</dbReference>
<feature type="coiled-coil region" evidence="6">
    <location>
        <begin position="302"/>
        <end position="332"/>
    </location>
</feature>
<dbReference type="InterPro" id="IPR013656">
    <property type="entry name" value="PAS_4"/>
</dbReference>
<reference evidence="11 12" key="1">
    <citation type="submission" date="2018-06" db="EMBL/GenBank/DDBJ databases">
        <title>Halonotius sp. F13-13 a new haloarchaeeon isolated from a solar saltern from Isla Cristina, Huelva, Spain.</title>
        <authorList>
            <person name="Duran-Viseras A."/>
            <person name="Sanchez-Porro C."/>
            <person name="Ventosa A."/>
        </authorList>
    </citation>
    <scope>NUCLEOTIDE SEQUENCE [LARGE SCALE GENOMIC DNA]</scope>
    <source>
        <strain evidence="11 12">F13-13</strain>
    </source>
</reference>
<dbReference type="SUPFAM" id="SSF55874">
    <property type="entry name" value="ATPase domain of HSP90 chaperone/DNA topoisomerase II/histidine kinase"/>
    <property type="match status" value="1"/>
</dbReference>
<dbReference type="SUPFAM" id="SSF47384">
    <property type="entry name" value="Homodimeric domain of signal transducing histidine kinase"/>
    <property type="match status" value="1"/>
</dbReference>
<organism evidence="11 12">
    <name type="scientific">Halonotius aquaticus</name>
    <dbReference type="NCBI Taxonomy" id="2216978"/>
    <lineage>
        <taxon>Archaea</taxon>
        <taxon>Methanobacteriati</taxon>
        <taxon>Methanobacteriota</taxon>
        <taxon>Stenosarchaea group</taxon>
        <taxon>Halobacteria</taxon>
        <taxon>Halobacteriales</taxon>
        <taxon>Haloferacaceae</taxon>
        <taxon>Halonotius</taxon>
    </lineage>
</organism>
<keyword evidence="4" id="KW-0808">Transferase</keyword>
<evidence type="ECO:0000259" key="10">
    <source>
        <dbReference type="PROSITE" id="PS50113"/>
    </source>
</evidence>
<dbReference type="CDD" id="cd00082">
    <property type="entry name" value="HisKA"/>
    <property type="match status" value="1"/>
</dbReference>
<dbReference type="InterPro" id="IPR036097">
    <property type="entry name" value="HisK_dim/P_sf"/>
</dbReference>
<gene>
    <name evidence="11" type="ORF">DM826_01455</name>
</gene>
<dbReference type="Pfam" id="PF00512">
    <property type="entry name" value="HisKA"/>
    <property type="match status" value="1"/>
</dbReference>
<keyword evidence="5" id="KW-0418">Kinase</keyword>
<feature type="domain" description="PAC" evidence="10">
    <location>
        <begin position="262"/>
        <end position="314"/>
    </location>
</feature>
<feature type="domain" description="Histidine kinase" evidence="8">
    <location>
        <begin position="332"/>
        <end position="527"/>
    </location>
</feature>
<dbReference type="SMART" id="SM00091">
    <property type="entry name" value="PAS"/>
    <property type="match status" value="2"/>
</dbReference>
<dbReference type="EMBL" id="QKNY01000003">
    <property type="protein sequence ID" value="RJX44803.1"/>
    <property type="molecule type" value="Genomic_DNA"/>
</dbReference>
<dbReference type="PROSITE" id="PS50109">
    <property type="entry name" value="HIS_KIN"/>
    <property type="match status" value="1"/>
</dbReference>
<keyword evidence="12" id="KW-1185">Reference proteome</keyword>
<dbReference type="SMART" id="SM00086">
    <property type="entry name" value="PAC"/>
    <property type="match status" value="2"/>
</dbReference>
<dbReference type="Pfam" id="PF02518">
    <property type="entry name" value="HATPase_c"/>
    <property type="match status" value="1"/>
</dbReference>
<feature type="region of interest" description="Disordered" evidence="7">
    <location>
        <begin position="209"/>
        <end position="236"/>
    </location>
</feature>
<dbReference type="PRINTS" id="PR00344">
    <property type="entry name" value="BCTRLSENSOR"/>
</dbReference>
<dbReference type="SMART" id="SM00387">
    <property type="entry name" value="HATPase_c"/>
    <property type="match status" value="1"/>
</dbReference>
<dbReference type="Gene3D" id="3.30.565.10">
    <property type="entry name" value="Histidine kinase-like ATPase, C-terminal domain"/>
    <property type="match status" value="1"/>
</dbReference>
<dbReference type="Proteomes" id="UP000276588">
    <property type="component" value="Unassembled WGS sequence"/>
</dbReference>
<accession>A0A3A6PSA6</accession>
<dbReference type="InterPro" id="IPR003661">
    <property type="entry name" value="HisK_dim/P_dom"/>
</dbReference>
<dbReference type="EC" id="2.7.13.3" evidence="2"/>
<dbReference type="InterPro" id="IPR052162">
    <property type="entry name" value="Sensor_kinase/Photoreceptor"/>
</dbReference>
<dbReference type="NCBIfam" id="TIGR00229">
    <property type="entry name" value="sensory_box"/>
    <property type="match status" value="1"/>
</dbReference>
<dbReference type="InterPro" id="IPR035965">
    <property type="entry name" value="PAS-like_dom_sf"/>
</dbReference>
<evidence type="ECO:0000259" key="8">
    <source>
        <dbReference type="PROSITE" id="PS50109"/>
    </source>
</evidence>
<evidence type="ECO:0000313" key="11">
    <source>
        <dbReference type="EMBL" id="RJX44803.1"/>
    </source>
</evidence>
<dbReference type="Gene3D" id="3.30.450.20">
    <property type="entry name" value="PAS domain"/>
    <property type="match status" value="2"/>
</dbReference>
<dbReference type="InterPro" id="IPR000014">
    <property type="entry name" value="PAS"/>
</dbReference>
<comment type="caution">
    <text evidence="11">The sequence shown here is derived from an EMBL/GenBank/DDBJ whole genome shotgun (WGS) entry which is preliminary data.</text>
</comment>
<evidence type="ECO:0000259" key="9">
    <source>
        <dbReference type="PROSITE" id="PS50112"/>
    </source>
</evidence>
<dbReference type="SMART" id="SM00388">
    <property type="entry name" value="HisKA"/>
    <property type="match status" value="1"/>
</dbReference>
<dbReference type="InterPro" id="IPR036890">
    <property type="entry name" value="HATPase_C_sf"/>
</dbReference>
<name>A0A3A6PSA6_9EURY</name>
<dbReference type="PROSITE" id="PS50112">
    <property type="entry name" value="PAS"/>
    <property type="match status" value="2"/>
</dbReference>
<sequence length="527" mass="58580">MHASPLPTYFTASAMPEKNFSYEGNIIKSAEWDRDFIEASLNAIPDIFYVVDTDGDFQWWNDKLPQRTGYTDEEIGTMNALEFFTGDDRETIESSIETVLQTGEAITEAEITTKEQHTISHEFRGVRQTDAEGVPTSIIGIARDISTRKHREDELKALNTRFDLALSQTDTGIWELDIASGTVRWDTTSERLFGYDPGEFPGTYVGVGSRVSESDAEPSAETADTAGSEPKYRPEYGDRIPAEDIDRVSEQLEHAIKTGEQYQADFRVQPPDEPQRWIQARGVVEYDHDGQPDRVLGVQTDITAQKERERELERTKQTLEQKNERLNQFAATVSHDLRNPLEIAQGYLDVARETGEEDAFDTLERSLDRMESMIDELLALARTETIDPETEPVRVADIVTMAWETTQTGAAEMACELPASLTVVAEQSLLKNVFENLFRNAVEHNESPVTVTVGELDGGGFYIEDTGSGLPETDDQSVFAQGFTTNDSGTGFGLAITRNLIEAHGWTITATASAAGGARFEIRTDGS</sequence>
<evidence type="ECO:0000256" key="4">
    <source>
        <dbReference type="ARBA" id="ARBA00022679"/>
    </source>
</evidence>
<dbReference type="Gene3D" id="1.10.287.130">
    <property type="match status" value="1"/>
</dbReference>
<evidence type="ECO:0000256" key="2">
    <source>
        <dbReference type="ARBA" id="ARBA00012438"/>
    </source>
</evidence>
<dbReference type="GO" id="GO:0000155">
    <property type="term" value="F:phosphorelay sensor kinase activity"/>
    <property type="evidence" value="ECO:0007669"/>
    <property type="project" value="InterPro"/>
</dbReference>
<protein>
    <recommendedName>
        <fullName evidence="2">histidine kinase</fullName>
        <ecNumber evidence="2">2.7.13.3</ecNumber>
    </recommendedName>
</protein>
<dbReference type="InterPro" id="IPR003594">
    <property type="entry name" value="HATPase_dom"/>
</dbReference>
<evidence type="ECO:0000256" key="7">
    <source>
        <dbReference type="SAM" id="MobiDB-lite"/>
    </source>
</evidence>
<dbReference type="Gene3D" id="2.10.70.100">
    <property type="match status" value="1"/>
</dbReference>
<dbReference type="Pfam" id="PF08448">
    <property type="entry name" value="PAS_4"/>
    <property type="match status" value="1"/>
</dbReference>
<keyword evidence="3" id="KW-0597">Phosphoprotein</keyword>
<dbReference type="InterPro" id="IPR013655">
    <property type="entry name" value="PAS_fold_3"/>
</dbReference>
<evidence type="ECO:0000256" key="1">
    <source>
        <dbReference type="ARBA" id="ARBA00000085"/>
    </source>
</evidence>
<feature type="domain" description="PAS" evidence="9">
    <location>
        <begin position="33"/>
        <end position="103"/>
    </location>
</feature>
<dbReference type="SUPFAM" id="SSF55785">
    <property type="entry name" value="PYP-like sensor domain (PAS domain)"/>
    <property type="match status" value="2"/>
</dbReference>
<dbReference type="PANTHER" id="PTHR43304">
    <property type="entry name" value="PHYTOCHROME-LIKE PROTEIN CPH1"/>
    <property type="match status" value="1"/>
</dbReference>
<comment type="catalytic activity">
    <reaction evidence="1">
        <text>ATP + protein L-histidine = ADP + protein N-phospho-L-histidine.</text>
        <dbReference type="EC" id="2.7.13.3"/>
    </reaction>
</comment>
<dbReference type="InterPro" id="IPR005467">
    <property type="entry name" value="His_kinase_dom"/>
</dbReference>
<feature type="domain" description="PAS" evidence="9">
    <location>
        <begin position="158"/>
        <end position="259"/>
    </location>
</feature>
<evidence type="ECO:0000256" key="3">
    <source>
        <dbReference type="ARBA" id="ARBA00022553"/>
    </source>
</evidence>
<dbReference type="PANTHER" id="PTHR43304:SF1">
    <property type="entry name" value="PAC DOMAIN-CONTAINING PROTEIN"/>
    <property type="match status" value="1"/>
</dbReference>
<evidence type="ECO:0000313" key="12">
    <source>
        <dbReference type="Proteomes" id="UP000276588"/>
    </source>
</evidence>
<dbReference type="AlphaFoldDB" id="A0A3A6PSA6"/>
<keyword evidence="6" id="KW-0175">Coiled coil</keyword>
<dbReference type="Pfam" id="PF08447">
    <property type="entry name" value="PAS_3"/>
    <property type="match status" value="1"/>
</dbReference>
<dbReference type="PROSITE" id="PS50113">
    <property type="entry name" value="PAC"/>
    <property type="match status" value="1"/>
</dbReference>
<dbReference type="InterPro" id="IPR000700">
    <property type="entry name" value="PAS-assoc_C"/>
</dbReference>
<dbReference type="InterPro" id="IPR001610">
    <property type="entry name" value="PAC"/>
</dbReference>
<evidence type="ECO:0000256" key="5">
    <source>
        <dbReference type="ARBA" id="ARBA00022777"/>
    </source>
</evidence>